<reference evidence="2" key="1">
    <citation type="journal article" date="2019" name="Sci. Rep.">
        <title>Draft genome of Tanacetum cinerariifolium, the natural source of mosquito coil.</title>
        <authorList>
            <person name="Yamashiro T."/>
            <person name="Shiraishi A."/>
            <person name="Satake H."/>
            <person name="Nakayama K."/>
        </authorList>
    </citation>
    <scope>NUCLEOTIDE SEQUENCE</scope>
</reference>
<protein>
    <submittedName>
        <fullName evidence="2">Uncharacterized protein</fullName>
    </submittedName>
</protein>
<proteinExistence type="predicted"/>
<dbReference type="EMBL" id="BKCJ010007261">
    <property type="protein sequence ID" value="GEU76350.1"/>
    <property type="molecule type" value="Genomic_DNA"/>
</dbReference>
<organism evidence="2">
    <name type="scientific">Tanacetum cinerariifolium</name>
    <name type="common">Dalmatian daisy</name>
    <name type="synonym">Chrysanthemum cinerariifolium</name>
    <dbReference type="NCBI Taxonomy" id="118510"/>
    <lineage>
        <taxon>Eukaryota</taxon>
        <taxon>Viridiplantae</taxon>
        <taxon>Streptophyta</taxon>
        <taxon>Embryophyta</taxon>
        <taxon>Tracheophyta</taxon>
        <taxon>Spermatophyta</taxon>
        <taxon>Magnoliopsida</taxon>
        <taxon>eudicotyledons</taxon>
        <taxon>Gunneridae</taxon>
        <taxon>Pentapetalae</taxon>
        <taxon>asterids</taxon>
        <taxon>campanulids</taxon>
        <taxon>Asterales</taxon>
        <taxon>Asteraceae</taxon>
        <taxon>Asteroideae</taxon>
        <taxon>Anthemideae</taxon>
        <taxon>Anthemidinae</taxon>
        <taxon>Tanacetum</taxon>
    </lineage>
</organism>
<evidence type="ECO:0000313" key="2">
    <source>
        <dbReference type="EMBL" id="GEU76350.1"/>
    </source>
</evidence>
<accession>A0A6L2MRI5</accession>
<name>A0A6L2MRI5_TANCI</name>
<evidence type="ECO:0000256" key="1">
    <source>
        <dbReference type="SAM" id="MobiDB-lite"/>
    </source>
</evidence>
<feature type="region of interest" description="Disordered" evidence="1">
    <location>
        <begin position="95"/>
        <end position="116"/>
    </location>
</feature>
<sequence>MTLPSWDDAKVAEEPHHLSLPLLEHVPSHTTALAAKEAMIMLPTPNETVASLPDTCLAKKSKAGSSTLELGQAEGVDEADLIDFYAEIENSLERDEGTSVRAASTPTPRLGKRLGAPPSMADVSAYGPSYGRTLVHASTSGHGLCLGGAVVSGYVGKSEAEVLGCRVDPLDSLSCSALDRDVEYDRISEDDFVTATRGEEINLTLFPLAPGPYQMSYPYKGASSPSYTREEWNGHHVLKGLVSARNRFHEKFDQKTGYVKELHTELTDDRVASIGLLEELSQTYTNLSDQALVVRDLHNQLALGWPDLKDIWMLWMGITHRAHDVEFEAAVQKFSNFYVYAKVDFKKALVDFPATPFSFLNKMVAASR</sequence>
<comment type="caution">
    <text evidence="2">The sequence shown here is derived from an EMBL/GenBank/DDBJ whole genome shotgun (WGS) entry which is preliminary data.</text>
</comment>
<dbReference type="AlphaFoldDB" id="A0A6L2MRI5"/>
<gene>
    <name evidence="2" type="ORF">Tci_048328</name>
</gene>